<dbReference type="InterPro" id="IPR036875">
    <property type="entry name" value="Znf_CCHC_sf"/>
</dbReference>
<comment type="caution">
    <text evidence="5">The sequence shown here is derived from an EMBL/GenBank/DDBJ whole genome shotgun (WGS) entry which is preliminary data.</text>
</comment>
<dbReference type="Proteomes" id="UP000789508">
    <property type="component" value="Unassembled WGS sequence"/>
</dbReference>
<dbReference type="GO" id="GO:0008270">
    <property type="term" value="F:zinc ion binding"/>
    <property type="evidence" value="ECO:0007669"/>
    <property type="project" value="UniProtKB-KW"/>
</dbReference>
<evidence type="ECO:0000313" key="6">
    <source>
        <dbReference type="Proteomes" id="UP000789508"/>
    </source>
</evidence>
<keyword evidence="1" id="KW-0479">Metal-binding</keyword>
<feature type="non-terminal residue" evidence="5">
    <location>
        <position position="604"/>
    </location>
</feature>
<feature type="coiled-coil region" evidence="2">
    <location>
        <begin position="68"/>
        <end position="102"/>
    </location>
</feature>
<evidence type="ECO:0000313" key="5">
    <source>
        <dbReference type="EMBL" id="CAG8636992.1"/>
    </source>
</evidence>
<dbReference type="CDD" id="cd00303">
    <property type="entry name" value="retropepsin_like"/>
    <property type="match status" value="1"/>
</dbReference>
<gene>
    <name evidence="5" type="ORF">ALEPTO_LOCUS9575</name>
</gene>
<proteinExistence type="predicted"/>
<feature type="domain" description="CCHC-type" evidence="4">
    <location>
        <begin position="233"/>
        <end position="248"/>
    </location>
</feature>
<evidence type="ECO:0000256" key="1">
    <source>
        <dbReference type="PROSITE-ProRule" id="PRU00047"/>
    </source>
</evidence>
<evidence type="ECO:0000259" key="4">
    <source>
        <dbReference type="PROSITE" id="PS50158"/>
    </source>
</evidence>
<reference evidence="5" key="1">
    <citation type="submission" date="2021-06" db="EMBL/GenBank/DDBJ databases">
        <authorList>
            <person name="Kallberg Y."/>
            <person name="Tangrot J."/>
            <person name="Rosling A."/>
        </authorList>
    </citation>
    <scope>NUCLEOTIDE SEQUENCE</scope>
    <source>
        <strain evidence="5">FL130A</strain>
    </source>
</reference>
<dbReference type="OrthoDB" id="2430591at2759"/>
<organism evidence="5 6">
    <name type="scientific">Ambispora leptoticha</name>
    <dbReference type="NCBI Taxonomy" id="144679"/>
    <lineage>
        <taxon>Eukaryota</taxon>
        <taxon>Fungi</taxon>
        <taxon>Fungi incertae sedis</taxon>
        <taxon>Mucoromycota</taxon>
        <taxon>Glomeromycotina</taxon>
        <taxon>Glomeromycetes</taxon>
        <taxon>Archaeosporales</taxon>
        <taxon>Ambisporaceae</taxon>
        <taxon>Ambispora</taxon>
    </lineage>
</organism>
<sequence length="604" mass="69849">LSLPENQATIQNNRIQREINNIRQYFQSPVTIAPTINGIVDYLNIISDAGNRFERLVLDIYPQANAHAINAENQVTNLQTQLADSQNQLADSQTQLTTLQNDYDLLHQAYEAYRTQHNIFKSRELDRRITIRTQKRQISESLLERLALRFKNRRTHQQLQESYDELDFIAQRLGYSDNASRDPDALKNFIEEELYKRLGYANYNIQSKKLYATKKPIAKKSTKSKKVLVERYCSMCGKSGHTKKNCPKVRKTKKINNITSSQYEYINQSQSEDDIEYINNESDQEESSQEESDQENKIKKPKTNKKAINENQIFLELVKYVLTRYISQCPKEILTEIYSDLSKLFSEMKDSFYSYHSKNYTNKEVDKVWENLIKKYQFILEPFFFACSENDMPVSSVKQDTSCLTSSNYCEKVEGSSLNYAIKQYQEAQLYRNWHDPLKINFLQIKEPNNYATISCKVYDLEIPHALLDTGSDGSHISENIANHFIKYFGLKLDRKKVYRLTGAVGEKHSIGSFSDIPVTIGIGNNTLTILDEFSVLPTEKDNNGNDISLFILGTRWQHRAGWEPIVKGEFIASANGKSITIPLSVYNKDEEAKLRISNSLKKK</sequence>
<dbReference type="GO" id="GO:0003676">
    <property type="term" value="F:nucleic acid binding"/>
    <property type="evidence" value="ECO:0007669"/>
    <property type="project" value="InterPro"/>
</dbReference>
<dbReference type="PROSITE" id="PS50158">
    <property type="entry name" value="ZF_CCHC"/>
    <property type="match status" value="1"/>
</dbReference>
<evidence type="ECO:0000256" key="2">
    <source>
        <dbReference type="SAM" id="Coils"/>
    </source>
</evidence>
<dbReference type="InterPro" id="IPR001878">
    <property type="entry name" value="Znf_CCHC"/>
</dbReference>
<protein>
    <submittedName>
        <fullName evidence="5">11881_t:CDS:1</fullName>
    </submittedName>
</protein>
<keyword evidence="2" id="KW-0175">Coiled coil</keyword>
<keyword evidence="1" id="KW-0863">Zinc-finger</keyword>
<dbReference type="InterPro" id="IPR021109">
    <property type="entry name" value="Peptidase_aspartic_dom_sf"/>
</dbReference>
<feature type="compositionally biased region" description="Acidic residues" evidence="3">
    <location>
        <begin position="280"/>
        <end position="293"/>
    </location>
</feature>
<accession>A0A9N9DFJ1</accession>
<keyword evidence="1" id="KW-0862">Zinc</keyword>
<feature type="region of interest" description="Disordered" evidence="3">
    <location>
        <begin position="280"/>
        <end position="303"/>
    </location>
</feature>
<evidence type="ECO:0000256" key="3">
    <source>
        <dbReference type="SAM" id="MobiDB-lite"/>
    </source>
</evidence>
<name>A0A9N9DFJ1_9GLOM</name>
<dbReference type="EMBL" id="CAJVPS010007685">
    <property type="protein sequence ID" value="CAG8636992.1"/>
    <property type="molecule type" value="Genomic_DNA"/>
</dbReference>
<dbReference type="Gene3D" id="2.40.70.10">
    <property type="entry name" value="Acid Proteases"/>
    <property type="match status" value="1"/>
</dbReference>
<keyword evidence="6" id="KW-1185">Reference proteome</keyword>
<dbReference type="SUPFAM" id="SSF57756">
    <property type="entry name" value="Retrovirus zinc finger-like domains"/>
    <property type="match status" value="1"/>
</dbReference>
<dbReference type="AlphaFoldDB" id="A0A9N9DFJ1"/>